<sequence length="450" mass="43188">MSAERRSRYLRVVRPGSGAGSDAAMTPPLPVEPPLTPPLWLDPPAAFGREVPSVTAPAHGAIPVQSAPLGAVGPVGATFTSDGDDEDPMSAALRARLHQAVGGVRPAPDSLPRLRRAVPQRRTLRRRAYGGAAVAASLALFGLTALHSLGPDASSSAETGPAGQLLPGAHPSATGHGQGGTASTPTSPGDATADSSAYARRTHQPGTVLFPLPSGGLTTLAAGPTHALGTGALAECSRGQLGNGAAGVAPADASGIVYGSFAISNVSSSPCKVSGSGAIDVQSPVGTQASRFTVTPHTAGDPAAALPTPDPTHPPVELGPGQTYVVDFAYVPGACPSGSSAGPTGTASATTASPGASSTGSTSGTAATAGTNDGSTGGSPGSPSASPGSSGGSGTSGGTGGTGNPTTPGSPSVQLATVPASGGSPAATTTLPNACGGTIYRTDPLPAASH</sequence>
<evidence type="ECO:0000256" key="2">
    <source>
        <dbReference type="SAM" id="Phobius"/>
    </source>
</evidence>
<keyword evidence="2" id="KW-0812">Transmembrane</keyword>
<feature type="region of interest" description="Disordered" evidence="1">
    <location>
        <begin position="152"/>
        <end position="199"/>
    </location>
</feature>
<keyword evidence="4" id="KW-1185">Reference proteome</keyword>
<gene>
    <name evidence="3" type="ORF">DN069_24345</name>
</gene>
<feature type="compositionally biased region" description="Gly residues" evidence="1">
    <location>
        <begin position="389"/>
        <end position="403"/>
    </location>
</feature>
<keyword evidence="2" id="KW-1133">Transmembrane helix</keyword>
<keyword evidence="2" id="KW-0472">Membrane</keyword>
<protein>
    <recommendedName>
        <fullName evidence="5">DUF4232 domain-containing protein</fullName>
    </recommendedName>
</protein>
<feature type="transmembrane region" description="Helical" evidence="2">
    <location>
        <begin position="128"/>
        <end position="149"/>
    </location>
</feature>
<feature type="region of interest" description="Disordered" evidence="1">
    <location>
        <begin position="1"/>
        <end position="43"/>
    </location>
</feature>
<dbReference type="Proteomes" id="UP000248889">
    <property type="component" value="Unassembled WGS sequence"/>
</dbReference>
<comment type="caution">
    <text evidence="3">The sequence shown here is derived from an EMBL/GenBank/DDBJ whole genome shotgun (WGS) entry which is preliminary data.</text>
</comment>
<feature type="compositionally biased region" description="Low complexity" evidence="1">
    <location>
        <begin position="336"/>
        <end position="374"/>
    </location>
</feature>
<evidence type="ECO:0000313" key="3">
    <source>
        <dbReference type="EMBL" id="RAG83006.1"/>
    </source>
</evidence>
<evidence type="ECO:0008006" key="5">
    <source>
        <dbReference type="Google" id="ProtNLM"/>
    </source>
</evidence>
<feature type="compositionally biased region" description="Low complexity" evidence="1">
    <location>
        <begin position="298"/>
        <end position="307"/>
    </location>
</feature>
<dbReference type="AlphaFoldDB" id="A0A2X0IYN9"/>
<feature type="compositionally biased region" description="Pro residues" evidence="1">
    <location>
        <begin position="27"/>
        <end position="41"/>
    </location>
</feature>
<name>A0A2X0IYN9_9ACTN</name>
<feature type="region of interest" description="Disordered" evidence="1">
    <location>
        <begin position="292"/>
        <end position="320"/>
    </location>
</feature>
<evidence type="ECO:0000313" key="4">
    <source>
        <dbReference type="Proteomes" id="UP000248889"/>
    </source>
</evidence>
<feature type="region of interest" description="Disordered" evidence="1">
    <location>
        <begin position="336"/>
        <end position="450"/>
    </location>
</feature>
<organism evidence="3 4">
    <name type="scientific">Streptacidiphilus pinicola</name>
    <dbReference type="NCBI Taxonomy" id="2219663"/>
    <lineage>
        <taxon>Bacteria</taxon>
        <taxon>Bacillati</taxon>
        <taxon>Actinomycetota</taxon>
        <taxon>Actinomycetes</taxon>
        <taxon>Kitasatosporales</taxon>
        <taxon>Streptomycetaceae</taxon>
        <taxon>Streptacidiphilus</taxon>
    </lineage>
</organism>
<evidence type="ECO:0000256" key="1">
    <source>
        <dbReference type="SAM" id="MobiDB-lite"/>
    </source>
</evidence>
<accession>A0A2X0IYN9</accession>
<dbReference type="EMBL" id="QKYN01000097">
    <property type="protein sequence ID" value="RAG83006.1"/>
    <property type="molecule type" value="Genomic_DNA"/>
</dbReference>
<reference evidence="3 4" key="1">
    <citation type="submission" date="2018-06" db="EMBL/GenBank/DDBJ databases">
        <title>Streptacidiphilus pinicola sp. nov., isolated from pine grove soil.</title>
        <authorList>
            <person name="Roh S.G."/>
            <person name="Park S."/>
            <person name="Kim M.-K."/>
            <person name="Yun B.-R."/>
            <person name="Park J."/>
            <person name="Kim M.J."/>
            <person name="Kim Y.S."/>
            <person name="Kim S.B."/>
        </authorList>
    </citation>
    <scope>NUCLEOTIDE SEQUENCE [LARGE SCALE GENOMIC DNA]</scope>
    <source>
        <strain evidence="3 4">MMS16-CNU450</strain>
    </source>
</reference>
<proteinExistence type="predicted"/>
<feature type="compositionally biased region" description="Polar residues" evidence="1">
    <location>
        <begin position="181"/>
        <end position="195"/>
    </location>
</feature>